<keyword evidence="2" id="KW-1185">Reference proteome</keyword>
<gene>
    <name evidence="1" type="ORF">K1T71_007649</name>
</gene>
<evidence type="ECO:0000313" key="1">
    <source>
        <dbReference type="EMBL" id="KAJ0176470.1"/>
    </source>
</evidence>
<organism evidence="1 2">
    <name type="scientific">Dendrolimus kikuchii</name>
    <dbReference type="NCBI Taxonomy" id="765133"/>
    <lineage>
        <taxon>Eukaryota</taxon>
        <taxon>Metazoa</taxon>
        <taxon>Ecdysozoa</taxon>
        <taxon>Arthropoda</taxon>
        <taxon>Hexapoda</taxon>
        <taxon>Insecta</taxon>
        <taxon>Pterygota</taxon>
        <taxon>Neoptera</taxon>
        <taxon>Endopterygota</taxon>
        <taxon>Lepidoptera</taxon>
        <taxon>Glossata</taxon>
        <taxon>Ditrysia</taxon>
        <taxon>Bombycoidea</taxon>
        <taxon>Lasiocampidae</taxon>
        <taxon>Dendrolimus</taxon>
    </lineage>
</organism>
<dbReference type="EMBL" id="CM034399">
    <property type="protein sequence ID" value="KAJ0176470.1"/>
    <property type="molecule type" value="Genomic_DNA"/>
</dbReference>
<proteinExistence type="predicted"/>
<dbReference type="Proteomes" id="UP000824533">
    <property type="component" value="Linkage Group LG13"/>
</dbReference>
<evidence type="ECO:0000313" key="2">
    <source>
        <dbReference type="Proteomes" id="UP000824533"/>
    </source>
</evidence>
<name>A0ACC1CY29_9NEOP</name>
<reference evidence="1 2" key="1">
    <citation type="journal article" date="2021" name="Front. Genet.">
        <title>Chromosome-Level Genome Assembly Reveals Significant Gene Expansion in the Toll and IMD Signaling Pathways of Dendrolimus kikuchii.</title>
        <authorList>
            <person name="Zhou J."/>
            <person name="Wu P."/>
            <person name="Xiong Z."/>
            <person name="Liu N."/>
            <person name="Zhao N."/>
            <person name="Ji M."/>
            <person name="Qiu Y."/>
            <person name="Yang B."/>
        </authorList>
    </citation>
    <scope>NUCLEOTIDE SEQUENCE [LARGE SCALE GENOMIC DNA]</scope>
    <source>
        <strain evidence="1">Ann1</strain>
    </source>
</reference>
<comment type="caution">
    <text evidence="1">The sequence shown here is derived from an EMBL/GenBank/DDBJ whole genome shotgun (WGS) entry which is preliminary data.</text>
</comment>
<accession>A0ACC1CY29</accession>
<protein>
    <submittedName>
        <fullName evidence="1">Uncharacterized protein</fullName>
    </submittedName>
</protein>
<sequence>MTIAAVSVDFVPSIPRESKPIFEDFFTASSTASLLYYLHIPLLILIILNCVLFVMTVYNIWLVKRAIGNYNSSETRNTQENQYKFKMYLRLFLVMGISWILDIIQQTIEVPSWFHITVDTYHSLSGIFIFYIFIINKSIFRRLEKKLGIKLPGNYQSTKNTNSVMTHKSQSSKRDPTNPQTK</sequence>